<dbReference type="InterPro" id="IPR029016">
    <property type="entry name" value="GAF-like_dom_sf"/>
</dbReference>
<accession>A0A645BTJ1</accession>
<dbReference type="AlphaFoldDB" id="A0A645BTJ1"/>
<dbReference type="InterPro" id="IPR050707">
    <property type="entry name" value="HTH_MetabolicPath_Reg"/>
</dbReference>
<keyword evidence="1" id="KW-0805">Transcription regulation</keyword>
<proteinExistence type="predicted"/>
<organism evidence="4">
    <name type="scientific">bioreactor metagenome</name>
    <dbReference type="NCBI Taxonomy" id="1076179"/>
    <lineage>
        <taxon>unclassified sequences</taxon>
        <taxon>metagenomes</taxon>
        <taxon>ecological metagenomes</taxon>
    </lineage>
</organism>
<feature type="domain" description="HTH iclR-type" evidence="3">
    <location>
        <begin position="1"/>
        <end position="64"/>
    </location>
</feature>
<gene>
    <name evidence="4" type="ORF">SDC9_115470</name>
</gene>
<keyword evidence="2" id="KW-0804">Transcription</keyword>
<dbReference type="SUPFAM" id="SSF55781">
    <property type="entry name" value="GAF domain-like"/>
    <property type="match status" value="1"/>
</dbReference>
<evidence type="ECO:0000313" key="4">
    <source>
        <dbReference type="EMBL" id="MPM68537.1"/>
    </source>
</evidence>
<dbReference type="SUPFAM" id="SSF46785">
    <property type="entry name" value="Winged helix' DNA-binding domain"/>
    <property type="match status" value="1"/>
</dbReference>
<protein>
    <recommendedName>
        <fullName evidence="3">HTH iclR-type domain-containing protein</fullName>
    </recommendedName>
</protein>
<evidence type="ECO:0000256" key="2">
    <source>
        <dbReference type="ARBA" id="ARBA00023163"/>
    </source>
</evidence>
<dbReference type="GO" id="GO:0045892">
    <property type="term" value="P:negative regulation of DNA-templated transcription"/>
    <property type="evidence" value="ECO:0007669"/>
    <property type="project" value="TreeGrafter"/>
</dbReference>
<comment type="caution">
    <text evidence="4">The sequence shown here is derived from an EMBL/GenBank/DDBJ whole genome shotgun (WGS) entry which is preliminary data.</text>
</comment>
<name>A0A645BTJ1_9ZZZZ</name>
<dbReference type="PANTHER" id="PTHR30136:SF35">
    <property type="entry name" value="HTH-TYPE TRANSCRIPTIONAL REGULATOR RV1719"/>
    <property type="match status" value="1"/>
</dbReference>
<reference evidence="4" key="1">
    <citation type="submission" date="2019-08" db="EMBL/GenBank/DDBJ databases">
        <authorList>
            <person name="Kucharzyk K."/>
            <person name="Murdoch R.W."/>
            <person name="Higgins S."/>
            <person name="Loffler F."/>
        </authorList>
    </citation>
    <scope>NUCLEOTIDE SEQUENCE</scope>
</reference>
<dbReference type="SMART" id="SM00346">
    <property type="entry name" value="HTH_ICLR"/>
    <property type="match status" value="1"/>
</dbReference>
<dbReference type="InterPro" id="IPR036388">
    <property type="entry name" value="WH-like_DNA-bd_sf"/>
</dbReference>
<dbReference type="PANTHER" id="PTHR30136">
    <property type="entry name" value="HELIX-TURN-HELIX TRANSCRIPTIONAL REGULATOR, ICLR FAMILY"/>
    <property type="match status" value="1"/>
</dbReference>
<dbReference type="PROSITE" id="PS51077">
    <property type="entry name" value="HTH_ICLR"/>
    <property type="match status" value="1"/>
</dbReference>
<dbReference type="InterPro" id="IPR005471">
    <property type="entry name" value="Tscrpt_reg_IclR_N"/>
</dbReference>
<dbReference type="GO" id="GO:0003700">
    <property type="term" value="F:DNA-binding transcription factor activity"/>
    <property type="evidence" value="ECO:0007669"/>
    <property type="project" value="TreeGrafter"/>
</dbReference>
<dbReference type="Gene3D" id="3.30.450.40">
    <property type="match status" value="1"/>
</dbReference>
<sequence>MKSLHKIFDILEYVVLRDGGKITPSEAAEFTGLNLATCTRIMGELVARGYLDKVSRREGYIPGPMCAALAMRRNSYTRLARAAKEPLRELSEFVGMPVNLSVVSGKRRIMIACCCGDPGWKPWDRFGFSLDAGGMATNPLLLAFGNERSVESGELRKKGYVNFYDEAAKLWIQGYAVRIPGYPVAAFGYGVPAGVDPEQALTLAAEAARKMEETLASHYQAY</sequence>
<evidence type="ECO:0000259" key="3">
    <source>
        <dbReference type="PROSITE" id="PS51077"/>
    </source>
</evidence>
<dbReference type="GO" id="GO:0003677">
    <property type="term" value="F:DNA binding"/>
    <property type="evidence" value="ECO:0007669"/>
    <property type="project" value="InterPro"/>
</dbReference>
<dbReference type="EMBL" id="VSSQ01022311">
    <property type="protein sequence ID" value="MPM68537.1"/>
    <property type="molecule type" value="Genomic_DNA"/>
</dbReference>
<evidence type="ECO:0000256" key="1">
    <source>
        <dbReference type="ARBA" id="ARBA00023015"/>
    </source>
</evidence>
<dbReference type="Gene3D" id="1.10.10.10">
    <property type="entry name" value="Winged helix-like DNA-binding domain superfamily/Winged helix DNA-binding domain"/>
    <property type="match status" value="1"/>
</dbReference>
<dbReference type="InterPro" id="IPR036390">
    <property type="entry name" value="WH_DNA-bd_sf"/>
</dbReference>
<dbReference type="Pfam" id="PF13412">
    <property type="entry name" value="HTH_24"/>
    <property type="match status" value="1"/>
</dbReference>